<dbReference type="Pfam" id="PF04937">
    <property type="entry name" value="DUF659"/>
    <property type="match status" value="1"/>
</dbReference>
<feature type="domain" description="DUF659" evidence="1">
    <location>
        <begin position="119"/>
        <end position="258"/>
    </location>
</feature>
<evidence type="ECO:0000313" key="3">
    <source>
        <dbReference type="Proteomes" id="UP000475862"/>
    </source>
</evidence>
<keyword evidence="3" id="KW-1185">Reference proteome</keyword>
<protein>
    <recommendedName>
        <fullName evidence="1">DUF659 domain-containing protein</fullName>
    </recommendedName>
</protein>
<accession>A0A6G0T0U9</accession>
<dbReference type="OrthoDB" id="6625366at2759"/>
<dbReference type="Proteomes" id="UP000475862">
    <property type="component" value="Unassembled WGS sequence"/>
</dbReference>
<dbReference type="EMBL" id="VYZN01000072">
    <property type="protein sequence ID" value="KAE9524132.1"/>
    <property type="molecule type" value="Genomic_DNA"/>
</dbReference>
<gene>
    <name evidence="2" type="ORF">AGLY_015497</name>
</gene>
<evidence type="ECO:0000313" key="2">
    <source>
        <dbReference type="EMBL" id="KAE9524132.1"/>
    </source>
</evidence>
<dbReference type="InterPro" id="IPR007021">
    <property type="entry name" value="DUF659"/>
</dbReference>
<evidence type="ECO:0000259" key="1">
    <source>
        <dbReference type="Pfam" id="PF04937"/>
    </source>
</evidence>
<organism evidence="2 3">
    <name type="scientific">Aphis glycines</name>
    <name type="common">Soybean aphid</name>
    <dbReference type="NCBI Taxonomy" id="307491"/>
    <lineage>
        <taxon>Eukaryota</taxon>
        <taxon>Metazoa</taxon>
        <taxon>Ecdysozoa</taxon>
        <taxon>Arthropoda</taxon>
        <taxon>Hexapoda</taxon>
        <taxon>Insecta</taxon>
        <taxon>Pterygota</taxon>
        <taxon>Neoptera</taxon>
        <taxon>Paraneoptera</taxon>
        <taxon>Hemiptera</taxon>
        <taxon>Sternorrhyncha</taxon>
        <taxon>Aphidomorpha</taxon>
        <taxon>Aphidoidea</taxon>
        <taxon>Aphididae</taxon>
        <taxon>Aphidini</taxon>
        <taxon>Aphis</taxon>
        <taxon>Aphis</taxon>
    </lineage>
</organism>
<reference evidence="2 3" key="1">
    <citation type="submission" date="2019-08" db="EMBL/GenBank/DDBJ databases">
        <title>The genome of the soybean aphid Biotype 1, its phylome, world population structure and adaptation to the North American continent.</title>
        <authorList>
            <person name="Giordano R."/>
            <person name="Donthu R.K."/>
            <person name="Hernandez A.G."/>
            <person name="Wright C.L."/>
            <person name="Zimin A.V."/>
        </authorList>
    </citation>
    <scope>NUCLEOTIDE SEQUENCE [LARGE SCALE GENOMIC DNA]</scope>
    <source>
        <tissue evidence="2">Whole aphids</tissue>
    </source>
</reference>
<dbReference type="InterPro" id="IPR012337">
    <property type="entry name" value="RNaseH-like_sf"/>
</dbReference>
<dbReference type="SUPFAM" id="SSF53098">
    <property type="entry name" value="Ribonuclease H-like"/>
    <property type="match status" value="1"/>
</dbReference>
<proteinExistence type="predicted"/>
<dbReference type="AlphaFoldDB" id="A0A6G0T0U9"/>
<name>A0A6G0T0U9_APHGL</name>
<comment type="caution">
    <text evidence="2">The sequence shown here is derived from an EMBL/GenBank/DDBJ whole genome shotgun (WGS) entry which is preliminary data.</text>
</comment>
<feature type="non-terminal residue" evidence="2">
    <location>
        <position position="1"/>
    </location>
</feature>
<sequence>GLIDYSLSSQKKSQMLLPRKLSFVVSLCFFTARKLEVHNMAVYVVTGYCKNNWCHKRDDDLEALVFMFFVLSNLEKYCSSNKKSIVVYSDGRGYKNRNKTRSFIRFYNSIKSGSSNDDPEKIRDCINNNRIWISIDETTDVEGRYIANVIIGTLEINEPGQIFLLTSEILEKTNHQNICKLFEDSLLLLWPDKIYRENVLLFVTDAAPYMIKAVKVLQSLFTKMIHITCIAHGLHRISEEVRKHFLKVDSLISKGKKVFLKSPSRINAFKTITPEISLPPQPIITRWGTWLDAAAYYCDHFDTFSRVMQTFDKDDASSVNITKTLIGDPTIKNDLIFIKTHYGFLVDKITSLEKQGVLLTDSILIVEEVKTKIFQVPGNIGKSIQNKLSNVFDKNQGLKKLNTISKMIEGKNHDTIQDFEEELTTSDLPYFKYAPVSSTDVERSFSKFKMLLSDNRRKFTFENLKKALIIQCNAQILIYELCENRLHVIRRSDRNWAGIGADLVIE</sequence>